<evidence type="ECO:0000313" key="2">
    <source>
        <dbReference type="EMBL" id="WAC12250.1"/>
    </source>
</evidence>
<evidence type="ECO:0000313" key="3">
    <source>
        <dbReference type="Proteomes" id="UP001164653"/>
    </source>
</evidence>
<name>A0A9E8N953_9BACT</name>
<keyword evidence="1" id="KW-0812">Transmembrane</keyword>
<feature type="transmembrane region" description="Helical" evidence="1">
    <location>
        <begin position="12"/>
        <end position="37"/>
    </location>
</feature>
<protein>
    <submittedName>
        <fullName evidence="2">Uncharacterized protein</fullName>
    </submittedName>
</protein>
<dbReference type="RefSeq" id="WP_244821885.1">
    <property type="nucleotide sequence ID" value="NZ_CP112998.1"/>
</dbReference>
<dbReference type="EMBL" id="CP112998">
    <property type="protein sequence ID" value="WAC12250.1"/>
    <property type="molecule type" value="Genomic_DNA"/>
</dbReference>
<dbReference type="KEGG" id="dpf:ON006_31565"/>
<accession>A0A9E8N953</accession>
<keyword evidence="3" id="KW-1185">Reference proteome</keyword>
<organism evidence="2 3">
    <name type="scientific">Dyadobacter pollutisoli</name>
    <dbReference type="NCBI Taxonomy" id="2910158"/>
    <lineage>
        <taxon>Bacteria</taxon>
        <taxon>Pseudomonadati</taxon>
        <taxon>Bacteroidota</taxon>
        <taxon>Cytophagia</taxon>
        <taxon>Cytophagales</taxon>
        <taxon>Spirosomataceae</taxon>
        <taxon>Dyadobacter</taxon>
    </lineage>
</organism>
<dbReference type="Proteomes" id="UP001164653">
    <property type="component" value="Chromosome"/>
</dbReference>
<proteinExistence type="predicted"/>
<dbReference type="AlphaFoldDB" id="A0A9E8N953"/>
<feature type="transmembrane region" description="Helical" evidence="1">
    <location>
        <begin position="274"/>
        <end position="293"/>
    </location>
</feature>
<reference evidence="2" key="1">
    <citation type="submission" date="2022-11" db="EMBL/GenBank/DDBJ databases">
        <title>Dyadobacter pollutisoli sp. nov., isolated from plastic dumped soil.</title>
        <authorList>
            <person name="Kim J.M."/>
            <person name="Kim K.R."/>
            <person name="Lee J.K."/>
            <person name="Hao L."/>
            <person name="Jeon C.O."/>
        </authorList>
    </citation>
    <scope>NUCLEOTIDE SEQUENCE</scope>
    <source>
        <strain evidence="2">U1</strain>
    </source>
</reference>
<evidence type="ECO:0000256" key="1">
    <source>
        <dbReference type="SAM" id="Phobius"/>
    </source>
</evidence>
<keyword evidence="1" id="KW-0472">Membrane</keyword>
<gene>
    <name evidence="2" type="ORF">ON006_31565</name>
</gene>
<sequence>MNISKTYIFKLRYIIPDFVVISFGSVLILGFIRWFFFLEYPILEIKEEVWNFWIPVIFPWIPNYFWFGHKFKFLTFKKDIEKRRFSFQLIIWFAMGIMLIFSQHYLTTTTGKLLTVKNVKEIQKHDRVRYYRITDFAVHKFIGGVQTHFRVSGKWNSDLNITIYFVNPILTHKTQHIVTTPAYWYGVKFHKRISNLGSNAKKERKYQAFFKECVTKMEKYDYHKLDHFECKPASVDRENFRTAIQFATRANVKNDVMVLEPVFEPYEKRDGHKLAWMFGSFIIGLAILMLTLIKPALMENEELNAVPDFSGPNEN</sequence>
<keyword evidence="1" id="KW-1133">Transmembrane helix</keyword>
<feature type="transmembrane region" description="Helical" evidence="1">
    <location>
        <begin position="87"/>
        <end position="106"/>
    </location>
</feature>
<feature type="transmembrane region" description="Helical" evidence="1">
    <location>
        <begin position="49"/>
        <end position="67"/>
    </location>
</feature>